<protein>
    <recommendedName>
        <fullName evidence="3">Surface protein</fullName>
    </recommendedName>
</protein>
<reference evidence="2" key="1">
    <citation type="journal article" date="2014" name="MBio">
        <title>Differences in lactococcal cell wall polysaccharide structure are major determining factors in bacteriophage sensitivity.</title>
        <authorList>
            <person name="Ainsworth S."/>
            <person name="Sadovskaya I."/>
            <person name="Vinogradov E."/>
            <person name="Courtin P."/>
            <person name="Guerardel Y."/>
            <person name="Mahony J."/>
            <person name="Grard T."/>
            <person name="Cambillau C."/>
            <person name="Chapot-Chartier M.P."/>
            <person name="van Sinderen D."/>
        </authorList>
    </citation>
    <scope>NUCLEOTIDE SEQUENCE</scope>
    <source>
        <strain evidence="2">JM3</strain>
    </source>
</reference>
<gene>
    <name evidence="2" type="ORF">JM3_009</name>
</gene>
<sequence length="603" mass="65432">MENKMYKKVTFLVTLIGVLGLFLFTFSEGQVVSASEKTSTTNLSIKVTASGEPIQNGTFAAGNYQTAYEHIKSGTFPNSVTNTPDWRGAQNTEHMIVVAGLTVGENNKHSDSEAKTIISTLFSTNFKLLQSINETNNGTDIMSFNPPSNFVRMRTPSGSNETTDAKGRTVAKVSTGLTAIVDGSSQGIVKLITVTPGMKEITIDTDSLGLSLSFSSGNSKKNQPRTVELNQEIHYKLKVNKKMLSPTALTKIILRPDANIVIDETSVPNTVSSLIPPIINPGVTFDPLSSPDQLSKVAETIGATLISWQINMYELVILPTDSDVSIDIKAHLSPVVYLNDISIQQGTSITTTKMTIPIEAFSSPDNNFGMTANVISPATATQITTSAPKINTTGINFVQVDTNKNKLVRDSVYVLGKEVAGKKYLYDNQGKWSEVQSISTIDPAGYTLLRGGNQYVFGDNNVSPIELNSTRFNYNYERDTKINESLIKLFGLGKGKDYFLYQVASPANYSMNKMPIGFSVFSDISTSPNGSQLIKTSMKMAANQSFKLNGLIPDYGAGTNEYNVLSVTPQKEIHFSAVKSIIFPLLVLVLGIVILGVILVRVV</sequence>
<dbReference type="EMBL" id="KF498851">
    <property type="protein sequence ID" value="AHX98290.1"/>
    <property type="molecule type" value="Genomic_DNA"/>
</dbReference>
<feature type="transmembrane region" description="Helical" evidence="1">
    <location>
        <begin position="581"/>
        <end position="600"/>
    </location>
</feature>
<evidence type="ECO:0008006" key="3">
    <source>
        <dbReference type="Google" id="ProtNLM"/>
    </source>
</evidence>
<name>A0A023UA03_LACLC</name>
<organism evidence="2">
    <name type="scientific">Lactococcus lactis subsp. cremoris</name>
    <name type="common">Streptococcus cremoris</name>
    <dbReference type="NCBI Taxonomy" id="1359"/>
    <lineage>
        <taxon>Bacteria</taxon>
        <taxon>Bacillati</taxon>
        <taxon>Bacillota</taxon>
        <taxon>Bacilli</taxon>
        <taxon>Lactobacillales</taxon>
        <taxon>Streptococcaceae</taxon>
        <taxon>Lactococcus</taxon>
    </lineage>
</organism>
<accession>A0A023UA03</accession>
<dbReference type="AlphaFoldDB" id="A0A023UA03"/>
<keyword evidence="1" id="KW-0472">Membrane</keyword>
<keyword evidence="1" id="KW-0812">Transmembrane</keyword>
<proteinExistence type="predicted"/>
<evidence type="ECO:0000313" key="2">
    <source>
        <dbReference type="EMBL" id="AHX98290.1"/>
    </source>
</evidence>
<keyword evidence="1" id="KW-1133">Transmembrane helix</keyword>
<evidence type="ECO:0000256" key="1">
    <source>
        <dbReference type="SAM" id="Phobius"/>
    </source>
</evidence>